<reference evidence="1 2" key="1">
    <citation type="submission" date="2017-05" db="EMBL/GenBank/DDBJ databases">
        <title>Butyricicoccus porcorum sp. nov. a butyrate-producing bacterium from the swine intestinal tract.</title>
        <authorList>
            <person name="Trachsel J."/>
            <person name="Humphrey S."/>
            <person name="Allen H.K."/>
        </authorList>
    </citation>
    <scope>NUCLEOTIDE SEQUENCE [LARGE SCALE GENOMIC DNA]</scope>
    <source>
        <strain evidence="1">BB10</strain>
    </source>
</reference>
<accession>A0A252F7W0</accession>
<protein>
    <submittedName>
        <fullName evidence="1">Uncharacterized protein</fullName>
    </submittedName>
</protein>
<name>A0A252F7W0_9FIRM</name>
<organism evidence="1 2">
    <name type="scientific">Butyricicoccus porcorum</name>
    <dbReference type="NCBI Taxonomy" id="1945634"/>
    <lineage>
        <taxon>Bacteria</taxon>
        <taxon>Bacillati</taxon>
        <taxon>Bacillota</taxon>
        <taxon>Clostridia</taxon>
        <taxon>Eubacteriales</taxon>
        <taxon>Butyricicoccaceae</taxon>
        <taxon>Butyricicoccus</taxon>
    </lineage>
</organism>
<dbReference type="RefSeq" id="WP_087016929.1">
    <property type="nucleotide sequence ID" value="NZ_CP178353.1"/>
</dbReference>
<evidence type="ECO:0000313" key="2">
    <source>
        <dbReference type="Proteomes" id="UP000194903"/>
    </source>
</evidence>
<keyword evidence="2" id="KW-1185">Reference proteome</keyword>
<gene>
    <name evidence="1" type="ORF">CBW42_01210</name>
</gene>
<comment type="caution">
    <text evidence="1">The sequence shown here is derived from an EMBL/GenBank/DDBJ whole genome shotgun (WGS) entry which is preliminary data.</text>
</comment>
<proteinExistence type="predicted"/>
<sequence>MSKIIVTAVGVSGSGKSNAYGAIMELLKVRRRDSYYLTACGATPEERIRNSGIINRYADINQGFVSTGTMITTEFPFAFGGHFRPDVPTYPLLDMPLIDYPGGVLKTMLGKGSEESSRLLHRIMDTDVLLLFADANILSEEGGVEPARQKIALEINTIFEILSTERDTAFVSKPRTVLLLLTKCDSGLIPQELKDNHFHGLVNRALQVFDPTVRFCINQPGWKIAVVPTSTCGDGNSNSWRDEGGIYHSEMTAPPQPYGFDLAILYGVMNELENRVRLGYDDSEEIPEQVERKPGFVSGFQWRHILQRLAGQENEQISLYRQYAGNLHSILDPLCGSQIIEV</sequence>
<dbReference type="EMBL" id="NHOC01000001">
    <property type="protein sequence ID" value="OUM21868.1"/>
    <property type="molecule type" value="Genomic_DNA"/>
</dbReference>
<evidence type="ECO:0000313" key="1">
    <source>
        <dbReference type="EMBL" id="OUM21868.1"/>
    </source>
</evidence>
<dbReference type="AlphaFoldDB" id="A0A252F7W0"/>
<dbReference type="Proteomes" id="UP000194903">
    <property type="component" value="Unassembled WGS sequence"/>
</dbReference>